<name>A0A8S0VKJ6_OLEEU</name>
<reference evidence="1 2" key="1">
    <citation type="submission" date="2019-12" db="EMBL/GenBank/DDBJ databases">
        <authorList>
            <person name="Alioto T."/>
            <person name="Alioto T."/>
            <person name="Gomez Garrido J."/>
        </authorList>
    </citation>
    <scope>NUCLEOTIDE SEQUENCE [LARGE SCALE GENOMIC DNA]</scope>
</reference>
<accession>A0A8S0VKJ6</accession>
<evidence type="ECO:0000313" key="2">
    <source>
        <dbReference type="Proteomes" id="UP000594638"/>
    </source>
</evidence>
<comment type="caution">
    <text evidence="1">The sequence shown here is derived from an EMBL/GenBank/DDBJ whole genome shotgun (WGS) entry which is preliminary data.</text>
</comment>
<sequence>LIVACSNSEATSNAMVGGVALSDRHRCNDVTILTLIACLAVPLTMVRHQENGVMIPTLVASENKKNVQLESLDLQF</sequence>
<gene>
    <name evidence="1" type="ORF">OLEA9_A095773</name>
</gene>
<keyword evidence="2" id="KW-1185">Reference proteome</keyword>
<dbReference type="Proteomes" id="UP000594638">
    <property type="component" value="Unassembled WGS sequence"/>
</dbReference>
<feature type="non-terminal residue" evidence="1">
    <location>
        <position position="1"/>
    </location>
</feature>
<dbReference type="EMBL" id="CACTIH010009730">
    <property type="protein sequence ID" value="CAA3032889.1"/>
    <property type="molecule type" value="Genomic_DNA"/>
</dbReference>
<organism evidence="1 2">
    <name type="scientific">Olea europaea subsp. europaea</name>
    <dbReference type="NCBI Taxonomy" id="158383"/>
    <lineage>
        <taxon>Eukaryota</taxon>
        <taxon>Viridiplantae</taxon>
        <taxon>Streptophyta</taxon>
        <taxon>Embryophyta</taxon>
        <taxon>Tracheophyta</taxon>
        <taxon>Spermatophyta</taxon>
        <taxon>Magnoliopsida</taxon>
        <taxon>eudicotyledons</taxon>
        <taxon>Gunneridae</taxon>
        <taxon>Pentapetalae</taxon>
        <taxon>asterids</taxon>
        <taxon>lamiids</taxon>
        <taxon>Lamiales</taxon>
        <taxon>Oleaceae</taxon>
        <taxon>Oleeae</taxon>
        <taxon>Olea</taxon>
    </lineage>
</organism>
<dbReference type="AlphaFoldDB" id="A0A8S0VKJ6"/>
<proteinExistence type="predicted"/>
<protein>
    <submittedName>
        <fullName evidence="1">Uncharacterized protein</fullName>
    </submittedName>
</protein>
<dbReference type="Gramene" id="OE9A095773T1">
    <property type="protein sequence ID" value="OE9A095773C1"/>
    <property type="gene ID" value="OE9A095773"/>
</dbReference>
<evidence type="ECO:0000313" key="1">
    <source>
        <dbReference type="EMBL" id="CAA3032889.1"/>
    </source>
</evidence>